<evidence type="ECO:0000313" key="1">
    <source>
        <dbReference type="EMBL" id="CUX28359.1"/>
    </source>
</evidence>
<dbReference type="EMBL" id="FBWG01000013">
    <property type="protein sequence ID" value="CUX28359.1"/>
    <property type="molecule type" value="Genomic_DNA"/>
</dbReference>
<gene>
    <name evidence="1" type="ORF">AGR7C_Cc200004</name>
</gene>
<reference evidence="1 2" key="1">
    <citation type="submission" date="2016-01" db="EMBL/GenBank/DDBJ databases">
        <authorList>
            <person name="Oliw E.H."/>
        </authorList>
    </citation>
    <scope>NUCLEOTIDE SEQUENCE [LARGE SCALE GENOMIC DNA]</scope>
    <source>
        <strain evidence="1 2">Zutra 3-1</strain>
    </source>
</reference>
<proteinExistence type="predicted"/>
<protein>
    <submittedName>
        <fullName evidence="1">Uncharacterized protein</fullName>
    </submittedName>
</protein>
<dbReference type="Proteomes" id="UP000191987">
    <property type="component" value="Unassembled WGS sequence"/>
</dbReference>
<sequence length="66" mass="7623">MMRAAQMPASLANSDMGNHSVLGCGYRADAPRRTQAFYARLRRVILRIFGKAWAEELTGRFRFFRK</sequence>
<accession>A0A1S7PZ69</accession>
<name>A0A1S7PZ69_9HYPH</name>
<organism evidence="1 2">
    <name type="scientific">Agrobacterium deltaense Zutra 3/1</name>
    <dbReference type="NCBI Taxonomy" id="1183427"/>
    <lineage>
        <taxon>Bacteria</taxon>
        <taxon>Pseudomonadati</taxon>
        <taxon>Pseudomonadota</taxon>
        <taxon>Alphaproteobacteria</taxon>
        <taxon>Hyphomicrobiales</taxon>
        <taxon>Rhizobiaceae</taxon>
        <taxon>Rhizobium/Agrobacterium group</taxon>
        <taxon>Agrobacterium</taxon>
    </lineage>
</organism>
<evidence type="ECO:0000313" key="2">
    <source>
        <dbReference type="Proteomes" id="UP000191987"/>
    </source>
</evidence>
<dbReference type="AlphaFoldDB" id="A0A1S7PZ69"/>